<proteinExistence type="predicted"/>
<keyword evidence="1" id="KW-1133">Transmembrane helix</keyword>
<feature type="transmembrane region" description="Helical" evidence="1">
    <location>
        <begin position="21"/>
        <end position="42"/>
    </location>
</feature>
<organism evidence="3 4">
    <name type="scientific">Adineta steineri</name>
    <dbReference type="NCBI Taxonomy" id="433720"/>
    <lineage>
        <taxon>Eukaryota</taxon>
        <taxon>Metazoa</taxon>
        <taxon>Spiralia</taxon>
        <taxon>Gnathifera</taxon>
        <taxon>Rotifera</taxon>
        <taxon>Eurotatoria</taxon>
        <taxon>Bdelloidea</taxon>
        <taxon>Adinetida</taxon>
        <taxon>Adinetidae</taxon>
        <taxon>Adineta</taxon>
    </lineage>
</organism>
<dbReference type="Proteomes" id="UP000663832">
    <property type="component" value="Unassembled WGS sequence"/>
</dbReference>
<comment type="caution">
    <text evidence="3">The sequence shown here is derived from an EMBL/GenBank/DDBJ whole genome shotgun (WGS) entry which is preliminary data.</text>
</comment>
<evidence type="ECO:0000313" key="3">
    <source>
        <dbReference type="EMBL" id="CAF1182678.1"/>
    </source>
</evidence>
<keyword evidence="1" id="KW-0812">Transmembrane</keyword>
<accession>A0A814VA81</accession>
<name>A0A814VA81_9BILA</name>
<reference evidence="3" key="1">
    <citation type="submission" date="2021-02" db="EMBL/GenBank/DDBJ databases">
        <authorList>
            <person name="Nowell W R."/>
        </authorList>
    </citation>
    <scope>NUCLEOTIDE SEQUENCE</scope>
</reference>
<dbReference type="OrthoDB" id="9991223at2759"/>
<protein>
    <submittedName>
        <fullName evidence="3">Uncharacterized protein</fullName>
    </submittedName>
</protein>
<evidence type="ECO:0000313" key="4">
    <source>
        <dbReference type="Proteomes" id="UP000663832"/>
    </source>
</evidence>
<dbReference type="Proteomes" id="UP000663877">
    <property type="component" value="Unassembled WGS sequence"/>
</dbReference>
<dbReference type="AlphaFoldDB" id="A0A814VA81"/>
<dbReference type="EMBL" id="CAJNOI010000120">
    <property type="protein sequence ID" value="CAF1091202.1"/>
    <property type="molecule type" value="Genomic_DNA"/>
</dbReference>
<keyword evidence="1" id="KW-0472">Membrane</keyword>
<dbReference type="EMBL" id="CAJNOM010000176">
    <property type="protein sequence ID" value="CAF1182678.1"/>
    <property type="molecule type" value="Genomic_DNA"/>
</dbReference>
<evidence type="ECO:0000256" key="1">
    <source>
        <dbReference type="SAM" id="Phobius"/>
    </source>
</evidence>
<sequence>MNCLLQKIKSCLFIINIKIGYWVWILIFINALILLFVNIIFIRRVNCCDDDLSKIEKINSPTLSVIVLVSDRRILEAAKDTWILDCPFEVIFNTSEKGRIQSNKISIDYLTTNRTLSHNHYKLTIDVRFYVIVARLQQLIMEDRFRIYCSTPYKKSECLSLLNNILIGPLNTSHDFDRVHLRFTKSSRRAVQNPATYNSSIDPKCVHNPVIQLETYPRFYLHECPSPPLPRTPIELNKLPTYVITIKKTDSEQIKSIVETFRFHGLHVRLYQGLQGITDSKKNSPKLSIGERNLRETMRRFIIQMINTKVNRVLVFEDDVLPHKHFGSLLRKLITTENPGRCTAHILDGPDAGGILLLGATVWSTTTAGWKMIDHDLKNNSLQSPCFNIDRVTFGAFAVLIHRMTFQPMLNWLNDPAYQHLPYDHIFSSLSRRGHIVRVAYPFLVIPDISHVSSVNPQRAPIHNNITWRSKIHRWSPLADYSLMSTASNIK</sequence>
<gene>
    <name evidence="2" type="ORF">BJG266_LOCUS20821</name>
    <name evidence="3" type="ORF">QVE165_LOCUS24771</name>
</gene>
<keyword evidence="4" id="KW-1185">Reference proteome</keyword>
<evidence type="ECO:0000313" key="2">
    <source>
        <dbReference type="EMBL" id="CAF1091202.1"/>
    </source>
</evidence>